<dbReference type="SUPFAM" id="SSF51905">
    <property type="entry name" value="FAD/NAD(P)-binding domain"/>
    <property type="match status" value="1"/>
</dbReference>
<evidence type="ECO:0000256" key="10">
    <source>
        <dbReference type="SAM" id="MobiDB-lite"/>
    </source>
</evidence>
<evidence type="ECO:0000313" key="13">
    <source>
        <dbReference type="EMBL" id="GEN64353.1"/>
    </source>
</evidence>
<dbReference type="EMBL" id="BJYG01000039">
    <property type="protein sequence ID" value="GEN64353.1"/>
    <property type="molecule type" value="Genomic_DNA"/>
</dbReference>
<evidence type="ECO:0000256" key="7">
    <source>
        <dbReference type="ARBA" id="ARBA00022827"/>
    </source>
</evidence>
<dbReference type="Gene3D" id="1.20.58.100">
    <property type="entry name" value="Fumarate reductase/succinate dehydrogenase flavoprotein-like, C-terminal domain"/>
    <property type="match status" value="1"/>
</dbReference>
<dbReference type="SUPFAM" id="SSF56425">
    <property type="entry name" value="Succinate dehydrogenase/fumarate reductase flavoprotein, catalytic domain"/>
    <property type="match status" value="1"/>
</dbReference>
<evidence type="ECO:0000259" key="11">
    <source>
        <dbReference type="Pfam" id="PF00890"/>
    </source>
</evidence>
<dbReference type="InterPro" id="IPR027477">
    <property type="entry name" value="Succ_DH/fumarate_Rdtase_cat_sf"/>
</dbReference>
<keyword evidence="14" id="KW-1185">Reference proteome</keyword>
<comment type="catalytic activity">
    <reaction evidence="9">
        <text>L-aspartate + O2 = iminosuccinate + H2O2</text>
        <dbReference type="Rhea" id="RHEA:25876"/>
        <dbReference type="ChEBI" id="CHEBI:15379"/>
        <dbReference type="ChEBI" id="CHEBI:16240"/>
        <dbReference type="ChEBI" id="CHEBI:29991"/>
        <dbReference type="ChEBI" id="CHEBI:77875"/>
        <dbReference type="EC" id="1.4.3.16"/>
    </reaction>
    <physiologicalReaction direction="left-to-right" evidence="9">
        <dbReference type="Rhea" id="RHEA:25877"/>
    </physiologicalReaction>
</comment>
<evidence type="ECO:0000256" key="6">
    <source>
        <dbReference type="ARBA" id="ARBA00022642"/>
    </source>
</evidence>
<dbReference type="GO" id="GO:0008734">
    <property type="term" value="F:L-aspartate oxidase activity"/>
    <property type="evidence" value="ECO:0007669"/>
    <property type="project" value="UniProtKB-EC"/>
</dbReference>
<proteinExistence type="inferred from homology"/>
<accession>A0A511XN39</accession>
<dbReference type="PRINTS" id="PR00368">
    <property type="entry name" value="FADPNR"/>
</dbReference>
<dbReference type="PANTHER" id="PTHR42716:SF2">
    <property type="entry name" value="L-ASPARTATE OXIDASE, CHLOROPLASTIC"/>
    <property type="match status" value="1"/>
</dbReference>
<gene>
    <name evidence="13" type="ORF">AOE01nite_25770</name>
</gene>
<dbReference type="UniPathway" id="UPA00253">
    <property type="reaction ID" value="UER00326"/>
</dbReference>
<sequence length="516" mass="53701">MAPGAGASPEERETPMTTGTDPHALHEQPVIVGAGVAGLMTALHFGNRPCVLVSCAEQPGIGALRSGVAAALGADDTASARAGRTLERAAGLACLETVQCITAAMGNVIDTLGRFGIPVAAGARDSGYALHAALLAAVHVRPNVTILAPAALRRLVVVDGHVRGVILDTGSRMIPLDTDAVILASGGTCGLYDDGLSPVTAIGRSLAVAARAGAALSDLELVHFHPFALSLGNTPGSGVAIPFELYGPDAILHDEQGQKLEGHTNDPAYVARAIYERRAGGHAVFLDLRKIVAAGTQNADPTLKSFLALCHARGIDPATQSLPVRPAAAFHIGGLKTEISGRTSLPGLWACGEAACNGFHGASVLHGNPLLEAVVCSRFAAEDVTGRMPVPFRDISGIHPDQSLTKGLLPVVRKSMAAAMAPTRTEETLVSALMHVSRFAEYDDVALVAELMFLSALKRNESRGAHFRADFPKPDAIARHTSFTATEAHTAVRLVGRDHPITWSPDAPTKTELFTT</sequence>
<evidence type="ECO:0000256" key="1">
    <source>
        <dbReference type="ARBA" id="ARBA00001974"/>
    </source>
</evidence>
<dbReference type="Gene3D" id="3.50.50.60">
    <property type="entry name" value="FAD/NAD(P)-binding domain"/>
    <property type="match status" value="1"/>
</dbReference>
<feature type="domain" description="Fumarate reductase/succinate dehydrogenase flavoprotein-like C-terminal" evidence="12">
    <location>
        <begin position="439"/>
        <end position="494"/>
    </location>
</feature>
<evidence type="ECO:0000256" key="2">
    <source>
        <dbReference type="ARBA" id="ARBA00004950"/>
    </source>
</evidence>
<dbReference type="AlphaFoldDB" id="A0A511XN39"/>
<evidence type="ECO:0000256" key="4">
    <source>
        <dbReference type="ARBA" id="ARBA00012173"/>
    </source>
</evidence>
<keyword evidence="8" id="KW-0560">Oxidoreductase</keyword>
<comment type="similarity">
    <text evidence="3">Belongs to the FAD-dependent oxidoreductase 2 family. NadB subfamily.</text>
</comment>
<feature type="domain" description="FAD-dependent oxidoreductase 2 FAD-binding" evidence="11">
    <location>
        <begin position="126"/>
        <end position="370"/>
    </location>
</feature>
<organism evidence="13 14">
    <name type="scientific">Acetobacter oeni</name>
    <dbReference type="NCBI Taxonomy" id="304077"/>
    <lineage>
        <taxon>Bacteria</taxon>
        <taxon>Pseudomonadati</taxon>
        <taxon>Pseudomonadota</taxon>
        <taxon>Alphaproteobacteria</taxon>
        <taxon>Acetobacterales</taxon>
        <taxon>Acetobacteraceae</taxon>
        <taxon>Acetobacter</taxon>
    </lineage>
</organism>
<comment type="pathway">
    <text evidence="2">Cofactor biosynthesis; NAD(+) biosynthesis; iminoaspartate from L-aspartate (oxidase route): step 1/1.</text>
</comment>
<dbReference type="InterPro" id="IPR037099">
    <property type="entry name" value="Fum_R/Succ_DH_flav-like_C_sf"/>
</dbReference>
<keyword evidence="6" id="KW-0662">Pyridine nucleotide biosynthesis</keyword>
<feature type="region of interest" description="Disordered" evidence="10">
    <location>
        <begin position="1"/>
        <end position="25"/>
    </location>
</feature>
<dbReference type="OrthoDB" id="9806724at2"/>
<evidence type="ECO:0000256" key="8">
    <source>
        <dbReference type="ARBA" id="ARBA00023002"/>
    </source>
</evidence>
<comment type="caution">
    <text evidence="13">The sequence shown here is derived from an EMBL/GenBank/DDBJ whole genome shotgun (WGS) entry which is preliminary data.</text>
</comment>
<dbReference type="InterPro" id="IPR036188">
    <property type="entry name" value="FAD/NAD-bd_sf"/>
</dbReference>
<evidence type="ECO:0000259" key="12">
    <source>
        <dbReference type="Pfam" id="PF02910"/>
    </source>
</evidence>
<dbReference type="EC" id="1.4.3.16" evidence="4"/>
<dbReference type="Pfam" id="PF00890">
    <property type="entry name" value="FAD_binding_2"/>
    <property type="match status" value="1"/>
</dbReference>
<evidence type="ECO:0000256" key="3">
    <source>
        <dbReference type="ARBA" id="ARBA00008562"/>
    </source>
</evidence>
<dbReference type="PANTHER" id="PTHR42716">
    <property type="entry name" value="L-ASPARTATE OXIDASE"/>
    <property type="match status" value="1"/>
</dbReference>
<keyword evidence="5" id="KW-0285">Flavoprotein</keyword>
<dbReference type="InterPro" id="IPR005288">
    <property type="entry name" value="NadB"/>
</dbReference>
<name>A0A511XN39_9PROT</name>
<dbReference type="InterPro" id="IPR003953">
    <property type="entry name" value="FAD-dep_OxRdtase_2_FAD-bd"/>
</dbReference>
<dbReference type="SUPFAM" id="SSF46977">
    <property type="entry name" value="Succinate dehydrogenase/fumarate reductase flavoprotein C-terminal domain"/>
    <property type="match status" value="1"/>
</dbReference>
<keyword evidence="7" id="KW-0274">FAD</keyword>
<evidence type="ECO:0000313" key="14">
    <source>
        <dbReference type="Proteomes" id="UP000321746"/>
    </source>
</evidence>
<evidence type="ECO:0000256" key="5">
    <source>
        <dbReference type="ARBA" id="ARBA00022630"/>
    </source>
</evidence>
<dbReference type="GO" id="GO:0009435">
    <property type="term" value="P:NAD+ biosynthetic process"/>
    <property type="evidence" value="ECO:0007669"/>
    <property type="project" value="UniProtKB-UniPathway"/>
</dbReference>
<dbReference type="InterPro" id="IPR015939">
    <property type="entry name" value="Fum_Rdtase/Succ_DH_flav-like_C"/>
</dbReference>
<reference evidence="13 14" key="1">
    <citation type="submission" date="2019-07" db="EMBL/GenBank/DDBJ databases">
        <title>Whole genome shotgun sequence of Acetobacter oeni NBRC 105207.</title>
        <authorList>
            <person name="Hosoyama A."/>
            <person name="Uohara A."/>
            <person name="Ohji S."/>
            <person name="Ichikawa N."/>
        </authorList>
    </citation>
    <scope>NUCLEOTIDE SEQUENCE [LARGE SCALE GENOMIC DNA]</scope>
    <source>
        <strain evidence="13 14">NBRC 105207</strain>
    </source>
</reference>
<evidence type="ECO:0000256" key="9">
    <source>
        <dbReference type="ARBA" id="ARBA00048305"/>
    </source>
</evidence>
<dbReference type="Gene3D" id="3.90.700.10">
    <property type="entry name" value="Succinate dehydrogenase/fumarate reductase flavoprotein, catalytic domain"/>
    <property type="match status" value="1"/>
</dbReference>
<protein>
    <recommendedName>
        <fullName evidence="4">L-aspartate oxidase</fullName>
        <ecNumber evidence="4">1.4.3.16</ecNumber>
    </recommendedName>
</protein>
<dbReference type="Pfam" id="PF02910">
    <property type="entry name" value="Succ_DH_flav_C"/>
    <property type="match status" value="1"/>
</dbReference>
<comment type="cofactor">
    <cofactor evidence="1">
        <name>FAD</name>
        <dbReference type="ChEBI" id="CHEBI:57692"/>
    </cofactor>
</comment>
<dbReference type="Proteomes" id="UP000321746">
    <property type="component" value="Unassembled WGS sequence"/>
</dbReference>